<dbReference type="EC" id="5.2.1.8" evidence="7"/>
<dbReference type="PANTHER" id="PTHR47637">
    <property type="entry name" value="CHAPERONE SURA"/>
    <property type="match status" value="1"/>
</dbReference>
<evidence type="ECO:0000256" key="7">
    <source>
        <dbReference type="HAMAP-Rule" id="MF_01183"/>
    </source>
</evidence>
<dbReference type="RefSeq" id="WP_090365610.1">
    <property type="nucleotide sequence ID" value="NZ_FNEM01000010.1"/>
</dbReference>
<dbReference type="PROSITE" id="PS50198">
    <property type="entry name" value="PPIC_PPIASE_2"/>
    <property type="match status" value="2"/>
</dbReference>
<reference evidence="10" key="1">
    <citation type="submission" date="2016-10" db="EMBL/GenBank/DDBJ databases">
        <authorList>
            <person name="Varghese N."/>
            <person name="Submissions S."/>
        </authorList>
    </citation>
    <scope>NUCLEOTIDE SEQUENCE [LARGE SCALE GENOMIC DNA]</scope>
    <source>
        <strain evidence="10">DSM 23317</strain>
    </source>
</reference>
<dbReference type="GO" id="GO:0042277">
    <property type="term" value="F:peptide binding"/>
    <property type="evidence" value="ECO:0007669"/>
    <property type="project" value="InterPro"/>
</dbReference>
<sequence precursor="true">MKVRNLIISAVAAFAMAGSALAQPQLLDRVAVLVNDGIILESEIDERVENIKRSALQSGQALPSDTALRTQVIDRLINESLQMQMADRMGMVISDIQLDQTLENMAKDQDLTLEQMKAEVEAGGDNYAQYRENIRREIILGQVQRVQVQRRVQVSPQEIDALVKMIEDQGLQSTEFNMGHILISVSNDTPKAVEEARTRADKVLALLNDDADFAKTAISASSGPKALEGGNWGWMNVNEMPTLFAELVRGRKAGDIIGPVKSGAGFHIIKILDTRGQQIQEVDEVHSRHILLQPSPILSEDMAKQMLDDFLKQVRNGDADFAELAKQYSEDPGSAVKGGDLGWADPGMYVPAFKDTLASLKKGEYSEPFRSTHGWHVVQLMDRRTTDTTAKMNSDRAYQLLFRRKFNEQANAWSQEMRAKAYIEVVETQ</sequence>
<dbReference type="InterPro" id="IPR000297">
    <property type="entry name" value="PPIase_PpiC"/>
</dbReference>
<comment type="catalytic activity">
    <reaction evidence="7">
        <text>[protein]-peptidylproline (omega=180) = [protein]-peptidylproline (omega=0)</text>
        <dbReference type="Rhea" id="RHEA:16237"/>
        <dbReference type="Rhea" id="RHEA-COMP:10747"/>
        <dbReference type="Rhea" id="RHEA-COMP:10748"/>
        <dbReference type="ChEBI" id="CHEBI:83833"/>
        <dbReference type="ChEBI" id="CHEBI:83834"/>
        <dbReference type="EC" id="5.2.1.8"/>
    </reaction>
</comment>
<dbReference type="Gene3D" id="3.10.50.40">
    <property type="match status" value="2"/>
</dbReference>
<comment type="domain">
    <text evidence="7">The PPIase activity resides only in the second parvulin domain. The N-terminal region and the C-terminal tail are necessary and sufficient for the chaperone activity of SurA. The PPIase activity is dispensable for SurA to function as a chaperone. The N-terminal region and the C-terminal tail are also required for porin recognition.</text>
</comment>
<keyword evidence="3 7" id="KW-0574">Periplasm</keyword>
<dbReference type="GO" id="GO:0030288">
    <property type="term" value="C:outer membrane-bounded periplasmic space"/>
    <property type="evidence" value="ECO:0007669"/>
    <property type="project" value="InterPro"/>
</dbReference>
<keyword evidence="10" id="KW-1185">Reference proteome</keyword>
<dbReference type="AlphaFoldDB" id="A0A1G8UZV8"/>
<accession>A0A1G8UZV8</accession>
<dbReference type="OrthoDB" id="14196at2"/>
<evidence type="ECO:0000313" key="10">
    <source>
        <dbReference type="Proteomes" id="UP000199527"/>
    </source>
</evidence>
<evidence type="ECO:0000256" key="5">
    <source>
        <dbReference type="ARBA" id="ARBA00023186"/>
    </source>
</evidence>
<dbReference type="GO" id="GO:0006457">
    <property type="term" value="P:protein folding"/>
    <property type="evidence" value="ECO:0007669"/>
    <property type="project" value="UniProtKB-UniRule"/>
</dbReference>
<feature type="chain" id="PRO_5011801656" description="Chaperone SurA" evidence="7">
    <location>
        <begin position="23"/>
        <end position="429"/>
    </location>
</feature>
<dbReference type="GO" id="GO:0003755">
    <property type="term" value="F:peptidyl-prolyl cis-trans isomerase activity"/>
    <property type="evidence" value="ECO:0007669"/>
    <property type="project" value="UniProtKB-UniRule"/>
</dbReference>
<dbReference type="InterPro" id="IPR050280">
    <property type="entry name" value="OMP_Chaperone_SurA"/>
</dbReference>
<dbReference type="SUPFAM" id="SSF54534">
    <property type="entry name" value="FKBP-like"/>
    <property type="match status" value="2"/>
</dbReference>
<dbReference type="Gene3D" id="1.10.4030.10">
    <property type="entry name" value="Porin chaperone SurA, peptide-binding domain"/>
    <property type="match status" value="2"/>
</dbReference>
<proteinExistence type="inferred from homology"/>
<evidence type="ECO:0000259" key="8">
    <source>
        <dbReference type="PROSITE" id="PS50198"/>
    </source>
</evidence>
<dbReference type="HAMAP" id="MF_01183">
    <property type="entry name" value="Chaperone_SurA"/>
    <property type="match status" value="1"/>
</dbReference>
<dbReference type="Pfam" id="PF09312">
    <property type="entry name" value="SurA_N"/>
    <property type="match status" value="1"/>
</dbReference>
<evidence type="ECO:0000256" key="3">
    <source>
        <dbReference type="ARBA" id="ARBA00022764"/>
    </source>
</evidence>
<dbReference type="PANTHER" id="PTHR47637:SF1">
    <property type="entry name" value="CHAPERONE SURA"/>
    <property type="match status" value="1"/>
</dbReference>
<dbReference type="EMBL" id="FNEM01000010">
    <property type="protein sequence ID" value="SDJ59382.1"/>
    <property type="molecule type" value="Genomic_DNA"/>
</dbReference>
<feature type="domain" description="PpiC" evidence="8">
    <location>
        <begin position="173"/>
        <end position="273"/>
    </location>
</feature>
<evidence type="ECO:0000256" key="6">
    <source>
        <dbReference type="ARBA" id="ARBA00023235"/>
    </source>
</evidence>
<keyword evidence="6 7" id="KW-0413">Isomerase</keyword>
<keyword evidence="2 7" id="KW-0677">Repeat</keyword>
<dbReference type="Pfam" id="PF00639">
    <property type="entry name" value="Rotamase"/>
    <property type="match status" value="2"/>
</dbReference>
<dbReference type="NCBIfam" id="NF008038">
    <property type="entry name" value="PRK10770.1"/>
    <property type="match status" value="1"/>
</dbReference>
<evidence type="ECO:0000313" key="9">
    <source>
        <dbReference type="EMBL" id="SDJ59382.1"/>
    </source>
</evidence>
<evidence type="ECO:0000256" key="1">
    <source>
        <dbReference type="ARBA" id="ARBA00022729"/>
    </source>
</evidence>
<comment type="function">
    <text evidence="7">Chaperone involved in the correct folding and assembly of outer membrane proteins. Recognizes specific patterns of aromatic residues and the orientation of their side chains, which are found more frequently in integral outer membrane proteins. May act in both early periplasmic and late outer membrane-associated steps of protein maturation.</text>
</comment>
<evidence type="ECO:0000256" key="4">
    <source>
        <dbReference type="ARBA" id="ARBA00023110"/>
    </source>
</evidence>
<name>A0A1G8UZV8_9GAMM</name>
<dbReference type="SUPFAM" id="SSF109998">
    <property type="entry name" value="Triger factor/SurA peptide-binding domain-like"/>
    <property type="match status" value="1"/>
</dbReference>
<feature type="signal peptide" evidence="7">
    <location>
        <begin position="1"/>
        <end position="22"/>
    </location>
</feature>
<dbReference type="InterPro" id="IPR015391">
    <property type="entry name" value="SurA_N"/>
</dbReference>
<dbReference type="InterPro" id="IPR023034">
    <property type="entry name" value="PPIase_SurA"/>
</dbReference>
<dbReference type="InterPro" id="IPR027304">
    <property type="entry name" value="Trigger_fact/SurA_dom_sf"/>
</dbReference>
<evidence type="ECO:0000256" key="2">
    <source>
        <dbReference type="ARBA" id="ARBA00022737"/>
    </source>
</evidence>
<dbReference type="PROSITE" id="PS01096">
    <property type="entry name" value="PPIC_PPIASE_1"/>
    <property type="match status" value="1"/>
</dbReference>
<dbReference type="InterPro" id="IPR023058">
    <property type="entry name" value="PPIase_PpiC_CS"/>
</dbReference>
<dbReference type="GO" id="GO:0043165">
    <property type="term" value="P:Gram-negative-bacterium-type cell outer membrane assembly"/>
    <property type="evidence" value="ECO:0007669"/>
    <property type="project" value="InterPro"/>
</dbReference>
<dbReference type="GO" id="GO:0051082">
    <property type="term" value="F:unfolded protein binding"/>
    <property type="evidence" value="ECO:0007669"/>
    <property type="project" value="UniProtKB-UniRule"/>
</dbReference>
<dbReference type="Proteomes" id="UP000199527">
    <property type="component" value="Unassembled WGS sequence"/>
</dbReference>
<keyword evidence="4 7" id="KW-0697">Rotamase</keyword>
<protein>
    <recommendedName>
        <fullName evidence="7">Chaperone SurA</fullName>
    </recommendedName>
    <alternativeName>
        <fullName evidence="7">Peptidyl-prolyl cis-trans isomerase SurA</fullName>
        <shortName evidence="7">PPIase SurA</shortName>
        <ecNumber evidence="7">5.2.1.8</ecNumber>
    </alternativeName>
    <alternativeName>
        <fullName evidence="7">Rotamase SurA</fullName>
    </alternativeName>
</protein>
<dbReference type="GO" id="GO:0050821">
    <property type="term" value="P:protein stabilization"/>
    <property type="evidence" value="ECO:0007669"/>
    <property type="project" value="InterPro"/>
</dbReference>
<keyword evidence="5 7" id="KW-0143">Chaperone</keyword>
<keyword evidence="1 7" id="KW-0732">Signal</keyword>
<dbReference type="InterPro" id="IPR046357">
    <property type="entry name" value="PPIase_dom_sf"/>
</dbReference>
<organism evidence="9 10">
    <name type="scientific">Ferrimonas sediminum</name>
    <dbReference type="NCBI Taxonomy" id="718193"/>
    <lineage>
        <taxon>Bacteria</taxon>
        <taxon>Pseudomonadati</taxon>
        <taxon>Pseudomonadota</taxon>
        <taxon>Gammaproteobacteria</taxon>
        <taxon>Alteromonadales</taxon>
        <taxon>Ferrimonadaceae</taxon>
        <taxon>Ferrimonas</taxon>
    </lineage>
</organism>
<gene>
    <name evidence="7" type="primary">surA</name>
    <name evidence="9" type="ORF">SAMN04488540_11053</name>
</gene>
<comment type="subcellular location">
    <subcellularLocation>
        <location evidence="7">Periplasm</location>
    </subcellularLocation>
    <text evidence="7">Is capable of associating with the outer membrane.</text>
</comment>
<feature type="domain" description="PpiC" evidence="8">
    <location>
        <begin position="282"/>
        <end position="382"/>
    </location>
</feature>